<evidence type="ECO:0000256" key="7">
    <source>
        <dbReference type="ARBA" id="ARBA00022777"/>
    </source>
</evidence>
<feature type="binding site" evidence="11">
    <location>
        <begin position="18"/>
        <end position="23"/>
    </location>
    <ligand>
        <name>ATP</name>
        <dbReference type="ChEBI" id="CHEBI:30616"/>
    </ligand>
</feature>
<dbReference type="GO" id="GO:0005524">
    <property type="term" value="F:ATP binding"/>
    <property type="evidence" value="ECO:0007669"/>
    <property type="project" value="UniProtKB-UniRule"/>
</dbReference>
<sequence>MPDSRSSPVSVALVGMPGSGKSALGRRLAQRLDWPFVDLDQAIEDRVGCSIRELFERKGEPFFRDLEQRVIAEFSQGPVASVIATGGGAVLRTENRETLRSGPCVIYLWSTPEALYRRLRHDVKRPLLQVADPLARLRDLYEQRDPLYREVAGSVVDTGRASVNALTRTLHGLLVEQGIVPPDGAGAAAQPPQL</sequence>
<dbReference type="Gene3D" id="3.40.50.300">
    <property type="entry name" value="P-loop containing nucleotide triphosphate hydrolases"/>
    <property type="match status" value="1"/>
</dbReference>
<evidence type="ECO:0000256" key="10">
    <source>
        <dbReference type="ARBA" id="ARBA00048567"/>
    </source>
</evidence>
<comment type="caution">
    <text evidence="11">Lacks conserved residue(s) required for the propagation of feature annotation.</text>
</comment>
<proteinExistence type="inferred from homology"/>
<feature type="binding site" evidence="11">
    <location>
        <position position="64"/>
    </location>
    <ligand>
        <name>substrate</name>
    </ligand>
</feature>
<comment type="catalytic activity">
    <reaction evidence="10 11">
        <text>shikimate + ATP = 3-phosphoshikimate + ADP + H(+)</text>
        <dbReference type="Rhea" id="RHEA:13121"/>
        <dbReference type="ChEBI" id="CHEBI:15378"/>
        <dbReference type="ChEBI" id="CHEBI:30616"/>
        <dbReference type="ChEBI" id="CHEBI:36208"/>
        <dbReference type="ChEBI" id="CHEBI:145989"/>
        <dbReference type="ChEBI" id="CHEBI:456216"/>
        <dbReference type="EC" id="2.7.1.71"/>
    </reaction>
</comment>
<evidence type="ECO:0000313" key="13">
    <source>
        <dbReference type="Proteomes" id="UP001212602"/>
    </source>
</evidence>
<dbReference type="InterPro" id="IPR027417">
    <property type="entry name" value="P-loop_NTPase"/>
</dbReference>
<dbReference type="Proteomes" id="UP001212602">
    <property type="component" value="Unassembled WGS sequence"/>
</dbReference>
<comment type="pathway">
    <text evidence="1 11">Metabolic intermediate biosynthesis; chorismate biosynthesis; chorismate from D-erythrose 4-phosphate and phosphoenolpyruvate: step 5/7.</text>
</comment>
<keyword evidence="4 11" id="KW-0028">Amino-acid biosynthesis</keyword>
<keyword evidence="7 11" id="KW-0418">Kinase</keyword>
<comment type="similarity">
    <text evidence="2 11">Belongs to the shikimate kinase family.</text>
</comment>
<dbReference type="GO" id="GO:0005829">
    <property type="term" value="C:cytosol"/>
    <property type="evidence" value="ECO:0007669"/>
    <property type="project" value="TreeGrafter"/>
</dbReference>
<dbReference type="GO" id="GO:0004765">
    <property type="term" value="F:shikimate kinase activity"/>
    <property type="evidence" value="ECO:0007669"/>
    <property type="project" value="UniProtKB-UniRule"/>
</dbReference>
<feature type="binding site" evidence="11">
    <location>
        <position position="22"/>
    </location>
    <ligand>
        <name>Mg(2+)</name>
        <dbReference type="ChEBI" id="CHEBI:18420"/>
    </ligand>
</feature>
<dbReference type="GO" id="GO:0000287">
    <property type="term" value="F:magnesium ion binding"/>
    <property type="evidence" value="ECO:0007669"/>
    <property type="project" value="UniProtKB-UniRule"/>
</dbReference>
<keyword evidence="11" id="KW-0963">Cytoplasm</keyword>
<evidence type="ECO:0000313" key="12">
    <source>
        <dbReference type="EMBL" id="MDA7415527.1"/>
    </source>
</evidence>
<dbReference type="PANTHER" id="PTHR21087">
    <property type="entry name" value="SHIKIMATE KINASE"/>
    <property type="match status" value="1"/>
</dbReference>
<name>A0AAE3N7W6_9BURK</name>
<evidence type="ECO:0000256" key="6">
    <source>
        <dbReference type="ARBA" id="ARBA00022741"/>
    </source>
</evidence>
<evidence type="ECO:0000256" key="4">
    <source>
        <dbReference type="ARBA" id="ARBA00022605"/>
    </source>
</evidence>
<gene>
    <name evidence="11" type="primary">aroK</name>
    <name evidence="12" type="ORF">PGB34_04045</name>
</gene>
<dbReference type="GO" id="GO:0009073">
    <property type="term" value="P:aromatic amino acid family biosynthetic process"/>
    <property type="evidence" value="ECO:0007669"/>
    <property type="project" value="UniProtKB-KW"/>
</dbReference>
<dbReference type="EMBL" id="JAQIPB010000001">
    <property type="protein sequence ID" value="MDA7415527.1"/>
    <property type="molecule type" value="Genomic_DNA"/>
</dbReference>
<dbReference type="EC" id="2.7.1.71" evidence="3 11"/>
<dbReference type="InterPro" id="IPR000623">
    <property type="entry name" value="Shikimate_kinase/TSH1"/>
</dbReference>
<dbReference type="AlphaFoldDB" id="A0AAE3N7W6"/>
<reference evidence="12" key="1">
    <citation type="submission" date="2023-01" db="EMBL/GenBank/DDBJ databases">
        <title>Xenophilus mangrovi sp. nov., isolated from soil of Mangrove nature reserve.</title>
        <authorList>
            <person name="Xu S."/>
            <person name="Liu Z."/>
            <person name="Xu Y."/>
        </authorList>
    </citation>
    <scope>NUCLEOTIDE SEQUENCE</scope>
    <source>
        <strain evidence="12">YW8</strain>
    </source>
</reference>
<dbReference type="PROSITE" id="PS01128">
    <property type="entry name" value="SHIKIMATE_KINASE"/>
    <property type="match status" value="1"/>
</dbReference>
<keyword evidence="9 11" id="KW-0057">Aromatic amino acid biosynthesis</keyword>
<comment type="subcellular location">
    <subcellularLocation>
        <location evidence="11">Cytoplasm</location>
    </subcellularLocation>
</comment>
<dbReference type="GO" id="GO:0008652">
    <property type="term" value="P:amino acid biosynthetic process"/>
    <property type="evidence" value="ECO:0007669"/>
    <property type="project" value="UniProtKB-KW"/>
</dbReference>
<dbReference type="PANTHER" id="PTHR21087:SF16">
    <property type="entry name" value="SHIKIMATE KINASE 1, CHLOROPLASTIC"/>
    <property type="match status" value="1"/>
</dbReference>
<evidence type="ECO:0000256" key="3">
    <source>
        <dbReference type="ARBA" id="ARBA00012154"/>
    </source>
</evidence>
<dbReference type="PRINTS" id="PR01100">
    <property type="entry name" value="SHIKIMTKNASE"/>
</dbReference>
<evidence type="ECO:0000256" key="1">
    <source>
        <dbReference type="ARBA" id="ARBA00004842"/>
    </source>
</evidence>
<comment type="function">
    <text evidence="11">Catalyzes the specific phosphorylation of the 3-hydroxyl group of shikimic acid using ATP as a cosubstrate.</text>
</comment>
<keyword evidence="11" id="KW-0479">Metal-binding</keyword>
<evidence type="ECO:0000256" key="5">
    <source>
        <dbReference type="ARBA" id="ARBA00022679"/>
    </source>
</evidence>
<comment type="caution">
    <text evidence="12">The sequence shown here is derived from an EMBL/GenBank/DDBJ whole genome shotgun (WGS) entry which is preliminary data.</text>
</comment>
<keyword evidence="8 11" id="KW-0067">ATP-binding</keyword>
<keyword evidence="5 11" id="KW-0808">Transferase</keyword>
<comment type="cofactor">
    <cofactor evidence="11">
        <name>Mg(2+)</name>
        <dbReference type="ChEBI" id="CHEBI:18420"/>
    </cofactor>
    <text evidence="11">Binds 1 Mg(2+) ion per subunit.</text>
</comment>
<protein>
    <recommendedName>
        <fullName evidence="3 11">Shikimate kinase</fullName>
        <shortName evidence="11">SK</shortName>
        <ecNumber evidence="3 11">2.7.1.71</ecNumber>
    </recommendedName>
</protein>
<evidence type="ECO:0000256" key="11">
    <source>
        <dbReference type="HAMAP-Rule" id="MF_00109"/>
    </source>
</evidence>
<keyword evidence="11" id="KW-0460">Magnesium</keyword>
<dbReference type="InterPro" id="IPR023000">
    <property type="entry name" value="Shikimate_kinase_CS"/>
</dbReference>
<accession>A0AAE3N7W6</accession>
<feature type="binding site" evidence="11">
    <location>
        <position position="87"/>
    </location>
    <ligand>
        <name>substrate</name>
    </ligand>
</feature>
<organism evidence="12 13">
    <name type="scientific">Xenophilus arseniciresistens</name>
    <dbReference type="NCBI Taxonomy" id="1283306"/>
    <lineage>
        <taxon>Bacteria</taxon>
        <taxon>Pseudomonadati</taxon>
        <taxon>Pseudomonadota</taxon>
        <taxon>Betaproteobacteria</taxon>
        <taxon>Burkholderiales</taxon>
        <taxon>Comamonadaceae</taxon>
        <taxon>Xenophilus</taxon>
    </lineage>
</organism>
<evidence type="ECO:0000256" key="9">
    <source>
        <dbReference type="ARBA" id="ARBA00023141"/>
    </source>
</evidence>
<dbReference type="InterPro" id="IPR031322">
    <property type="entry name" value="Shikimate/glucono_kinase"/>
</dbReference>
<feature type="binding site" evidence="11">
    <location>
        <position position="125"/>
    </location>
    <ligand>
        <name>ATP</name>
        <dbReference type="ChEBI" id="CHEBI:30616"/>
    </ligand>
</feature>
<comment type="subunit">
    <text evidence="11">Monomer.</text>
</comment>
<evidence type="ECO:0000256" key="2">
    <source>
        <dbReference type="ARBA" id="ARBA00006997"/>
    </source>
</evidence>
<dbReference type="RefSeq" id="WP_271426776.1">
    <property type="nucleotide sequence ID" value="NZ_JAQIPB010000001.1"/>
</dbReference>
<dbReference type="CDD" id="cd00464">
    <property type="entry name" value="SK"/>
    <property type="match status" value="1"/>
</dbReference>
<feature type="binding site" evidence="11">
    <location>
        <position position="144"/>
    </location>
    <ligand>
        <name>substrate</name>
    </ligand>
</feature>
<keyword evidence="6 11" id="KW-0547">Nucleotide-binding</keyword>
<dbReference type="GO" id="GO:0009423">
    <property type="term" value="P:chorismate biosynthetic process"/>
    <property type="evidence" value="ECO:0007669"/>
    <property type="project" value="UniProtKB-UniRule"/>
</dbReference>
<feature type="binding site" evidence="11">
    <location>
        <position position="40"/>
    </location>
    <ligand>
        <name>substrate</name>
    </ligand>
</feature>
<dbReference type="SUPFAM" id="SSF52540">
    <property type="entry name" value="P-loop containing nucleoside triphosphate hydrolases"/>
    <property type="match status" value="1"/>
</dbReference>
<keyword evidence="13" id="KW-1185">Reference proteome</keyword>
<evidence type="ECO:0000256" key="8">
    <source>
        <dbReference type="ARBA" id="ARBA00022840"/>
    </source>
</evidence>
<dbReference type="HAMAP" id="MF_00109">
    <property type="entry name" value="Shikimate_kinase"/>
    <property type="match status" value="1"/>
</dbReference>
<dbReference type="Pfam" id="PF01202">
    <property type="entry name" value="SKI"/>
    <property type="match status" value="1"/>
</dbReference>